<reference evidence="1 2" key="1">
    <citation type="submission" date="2020-06" db="EMBL/GenBank/DDBJ databases">
        <authorList>
            <person name="Li R."/>
            <person name="Bekaert M."/>
        </authorList>
    </citation>
    <scope>NUCLEOTIDE SEQUENCE [LARGE SCALE GENOMIC DNA]</scope>
    <source>
        <strain evidence="2">wild</strain>
    </source>
</reference>
<sequence>MLEAFKGTTREEVLKPVTHPTMSSGRRDSTLFVNETNLKKAYSTSFTQTKKNYKCIAKNAVANNSSGKQSTEANILLDEVVQVIRNRETCRYVGFSNKRNEVVHISGFRYQNNRQVRHMKTATVNIQTDEFETEQLLKCSYYSRNCNASANSC</sequence>
<evidence type="ECO:0000313" key="1">
    <source>
        <dbReference type="EMBL" id="CAC5386441.1"/>
    </source>
</evidence>
<gene>
    <name evidence="1" type="ORF">MCOR_21878</name>
</gene>
<dbReference type="Proteomes" id="UP000507470">
    <property type="component" value="Unassembled WGS sequence"/>
</dbReference>
<keyword evidence="2" id="KW-1185">Reference proteome</keyword>
<dbReference type="AlphaFoldDB" id="A0A6J8BT62"/>
<protein>
    <submittedName>
        <fullName evidence="1">Uncharacterized protein</fullName>
    </submittedName>
</protein>
<dbReference type="EMBL" id="CACVKT020003882">
    <property type="protein sequence ID" value="CAC5386441.1"/>
    <property type="molecule type" value="Genomic_DNA"/>
</dbReference>
<organism evidence="1 2">
    <name type="scientific">Mytilus coruscus</name>
    <name type="common">Sea mussel</name>
    <dbReference type="NCBI Taxonomy" id="42192"/>
    <lineage>
        <taxon>Eukaryota</taxon>
        <taxon>Metazoa</taxon>
        <taxon>Spiralia</taxon>
        <taxon>Lophotrochozoa</taxon>
        <taxon>Mollusca</taxon>
        <taxon>Bivalvia</taxon>
        <taxon>Autobranchia</taxon>
        <taxon>Pteriomorphia</taxon>
        <taxon>Mytilida</taxon>
        <taxon>Mytiloidea</taxon>
        <taxon>Mytilidae</taxon>
        <taxon>Mytilinae</taxon>
        <taxon>Mytilus</taxon>
    </lineage>
</organism>
<name>A0A6J8BT62_MYTCO</name>
<proteinExistence type="predicted"/>
<accession>A0A6J8BT62</accession>
<evidence type="ECO:0000313" key="2">
    <source>
        <dbReference type="Proteomes" id="UP000507470"/>
    </source>
</evidence>